<feature type="chain" id="PRO_5009249469" evidence="4">
    <location>
        <begin position="29"/>
        <end position="358"/>
    </location>
</feature>
<evidence type="ECO:0000313" key="6">
    <source>
        <dbReference type="EMBL" id="SDO46779.1"/>
    </source>
</evidence>
<evidence type="ECO:0000256" key="3">
    <source>
        <dbReference type="SAM" id="MobiDB-lite"/>
    </source>
</evidence>
<dbReference type="AlphaFoldDB" id="A0A1H0JTB2"/>
<dbReference type="Proteomes" id="UP000198741">
    <property type="component" value="Chromosome I"/>
</dbReference>
<dbReference type="SUPFAM" id="SSF47090">
    <property type="entry name" value="PGBD-like"/>
    <property type="match status" value="2"/>
</dbReference>
<comment type="similarity">
    <text evidence="1">Belongs to the transglycosylase family. Rpf subfamily.</text>
</comment>
<dbReference type="InterPro" id="IPR036365">
    <property type="entry name" value="PGBD-like_sf"/>
</dbReference>
<accession>A0A1H0JTB2</accession>
<feature type="domain" description="Resuscitation-promoting factor core lysozyme-like" evidence="5">
    <location>
        <begin position="32"/>
        <end position="101"/>
    </location>
</feature>
<dbReference type="InterPro" id="IPR010618">
    <property type="entry name" value="RPF"/>
</dbReference>
<dbReference type="Pfam" id="PF06737">
    <property type="entry name" value="Transglycosylas"/>
    <property type="match status" value="1"/>
</dbReference>
<dbReference type="Gene3D" id="1.10.101.10">
    <property type="entry name" value="PGBD-like superfamily/PGBD"/>
    <property type="match status" value="1"/>
</dbReference>
<keyword evidence="4" id="KW-0732">Signal</keyword>
<evidence type="ECO:0000256" key="1">
    <source>
        <dbReference type="ARBA" id="ARBA00010830"/>
    </source>
</evidence>
<organism evidence="6 7">
    <name type="scientific">Nakamurella panacisegetis</name>
    <dbReference type="NCBI Taxonomy" id="1090615"/>
    <lineage>
        <taxon>Bacteria</taxon>
        <taxon>Bacillati</taxon>
        <taxon>Actinomycetota</taxon>
        <taxon>Actinomycetes</taxon>
        <taxon>Nakamurellales</taxon>
        <taxon>Nakamurellaceae</taxon>
        <taxon>Nakamurella</taxon>
    </lineage>
</organism>
<dbReference type="GO" id="GO:0016787">
    <property type="term" value="F:hydrolase activity"/>
    <property type="evidence" value="ECO:0007669"/>
    <property type="project" value="UniProtKB-KW"/>
</dbReference>
<dbReference type="CDD" id="cd13925">
    <property type="entry name" value="RPF"/>
    <property type="match status" value="1"/>
</dbReference>
<name>A0A1H0JTB2_9ACTN</name>
<protein>
    <submittedName>
        <fullName evidence="6">Transglycosylase-like domain-containing protein</fullName>
    </submittedName>
</protein>
<feature type="region of interest" description="Disordered" evidence="3">
    <location>
        <begin position="222"/>
        <end position="264"/>
    </location>
</feature>
<gene>
    <name evidence="6" type="ORF">SAMN04515671_1030</name>
</gene>
<dbReference type="InterPro" id="IPR023346">
    <property type="entry name" value="Lysozyme-like_dom_sf"/>
</dbReference>
<reference evidence="6 7" key="1">
    <citation type="submission" date="2016-10" db="EMBL/GenBank/DDBJ databases">
        <authorList>
            <person name="de Groot N.N."/>
        </authorList>
    </citation>
    <scope>NUCLEOTIDE SEQUENCE [LARGE SCALE GENOMIC DNA]</scope>
    <source>
        <strain evidence="7">P4-7,KCTC 19426,CECT 7604</strain>
    </source>
</reference>
<proteinExistence type="inferred from homology"/>
<dbReference type="EMBL" id="LT629710">
    <property type="protein sequence ID" value="SDO46779.1"/>
    <property type="molecule type" value="Genomic_DNA"/>
</dbReference>
<evidence type="ECO:0000259" key="5">
    <source>
        <dbReference type="Pfam" id="PF06737"/>
    </source>
</evidence>
<dbReference type="STRING" id="1090615.SAMN04515671_1030"/>
<evidence type="ECO:0000313" key="7">
    <source>
        <dbReference type="Proteomes" id="UP000198741"/>
    </source>
</evidence>
<dbReference type="InterPro" id="IPR036366">
    <property type="entry name" value="PGBDSf"/>
</dbReference>
<keyword evidence="7" id="KW-1185">Reference proteome</keyword>
<dbReference type="SUPFAM" id="SSF53955">
    <property type="entry name" value="Lysozyme-like"/>
    <property type="match status" value="1"/>
</dbReference>
<sequence length="358" mass="37834">MRRALALGTTIAALFAGMTIFMAGSASADPSASDWASLRQCESSGDYSINTGNGYYGAYQFDQSTWNSVGGSGSPADASPSEQDYRALYLYRMRGWSPWTCASLAGLREDSMASSGVVPSRADSAYISGGGTSTYTPVPTNSCNIGKSTAPAWGGTTFSRGTTYRGLVCWQKQMATKGYHFTGTGYFGAYTLSVVHQLQSTSGIRQSDVIDASTWAAAWGRAATTPTKPSEPTKPTKPVTPTKPTKPVTPTKPTKPVTPTKPVSGALWPGITAASCHVGARKAPAWPKESFALGDYDKALACWQMQMGRRGYDLIGVGYYGDHTLAAAKSIQNANHLGGTGLIGPKTWKAAWEGKVKP</sequence>
<feature type="signal peptide" evidence="4">
    <location>
        <begin position="1"/>
        <end position="28"/>
    </location>
</feature>
<evidence type="ECO:0000256" key="4">
    <source>
        <dbReference type="SAM" id="SignalP"/>
    </source>
</evidence>
<feature type="compositionally biased region" description="Low complexity" evidence="3">
    <location>
        <begin position="236"/>
        <end position="263"/>
    </location>
</feature>
<keyword evidence="2" id="KW-0378">Hydrolase</keyword>
<dbReference type="RefSeq" id="WP_197676415.1">
    <property type="nucleotide sequence ID" value="NZ_LT629710.1"/>
</dbReference>
<dbReference type="Gene3D" id="1.10.530.10">
    <property type="match status" value="1"/>
</dbReference>
<evidence type="ECO:0000256" key="2">
    <source>
        <dbReference type="ARBA" id="ARBA00022801"/>
    </source>
</evidence>